<dbReference type="Proteomes" id="UP000596247">
    <property type="component" value="Chromosome"/>
</dbReference>
<name>A0A7R8MJB9_9CAUD</name>
<accession>A0A7R8MJB9</accession>
<keyword evidence="2" id="KW-1185">Reference proteome</keyword>
<reference evidence="1 2" key="1">
    <citation type="submission" date="2020-09" db="EMBL/GenBank/DDBJ databases">
        <authorList>
            <person name="Jameson E."/>
        </authorList>
    </citation>
    <scope>NUCLEOTIDE SEQUENCE [LARGE SCALE GENOMIC DNA]</scope>
</reference>
<gene>
    <name evidence="1" type="ORF">LLCLJKAH_00075</name>
</gene>
<evidence type="ECO:0000313" key="1">
    <source>
        <dbReference type="EMBL" id="CAD5236064.1"/>
    </source>
</evidence>
<proteinExistence type="predicted"/>
<organism evidence="1 2">
    <name type="scientific">Klebsiella phage vB_KvM-Eowyn</name>
    <dbReference type="NCBI Taxonomy" id="2762819"/>
    <lineage>
        <taxon>Viruses</taxon>
        <taxon>Duplodnaviria</taxon>
        <taxon>Heunggongvirae</taxon>
        <taxon>Uroviricota</taxon>
        <taxon>Caudoviricetes</taxon>
        <taxon>Chimalliviridae</taxon>
        <taxon>Eowynvirus</taxon>
        <taxon>Eowynvirus eowyn</taxon>
    </lineage>
</organism>
<dbReference type="EMBL" id="LR881104">
    <property type="protein sequence ID" value="CAD5236064.1"/>
    <property type="molecule type" value="Genomic_DNA"/>
</dbReference>
<protein>
    <submittedName>
        <fullName evidence="1">Uncharacterized protein</fullName>
    </submittedName>
</protein>
<sequence length="187" mass="21601">MENTNVLLATGVVADNIRYQSELLFQPVGLTPLTQQEAIAIVHRMMSELIEVTQAWSRRQMISWPTILEVCRPELLHTHLEILWPTNWTPTNEDDEPPYCPLADVFVSEILGAAVNVLDHRILRAIVRDTKSWDVFTLIPIGDTGDLILKNEGDYRIMDWMQRYQNIEDEKARREALAWSKRNGYGL</sequence>
<evidence type="ECO:0000313" key="2">
    <source>
        <dbReference type="Proteomes" id="UP000596247"/>
    </source>
</evidence>